<dbReference type="InParanoid" id="T1F866"/>
<accession>T1F866</accession>
<organism evidence="2 3">
    <name type="scientific">Helobdella robusta</name>
    <name type="common">Californian leech</name>
    <dbReference type="NCBI Taxonomy" id="6412"/>
    <lineage>
        <taxon>Eukaryota</taxon>
        <taxon>Metazoa</taxon>
        <taxon>Spiralia</taxon>
        <taxon>Lophotrochozoa</taxon>
        <taxon>Annelida</taxon>
        <taxon>Clitellata</taxon>
        <taxon>Hirudinea</taxon>
        <taxon>Rhynchobdellida</taxon>
        <taxon>Glossiphoniidae</taxon>
        <taxon>Helobdella</taxon>
    </lineage>
</organism>
<reference evidence="2" key="3">
    <citation type="submission" date="2015-06" db="UniProtKB">
        <authorList>
            <consortium name="EnsemblMetazoa"/>
        </authorList>
    </citation>
    <scope>IDENTIFICATION</scope>
</reference>
<dbReference type="CTD" id="20205015"/>
<evidence type="ECO:0000313" key="1">
    <source>
        <dbReference type="EMBL" id="ESO01533.1"/>
    </source>
</evidence>
<sequence length="115" mass="13058">MTAKIDQRIAEIREMKAELRAANEITRSTFEGIPPNEETIPETATQGSVIILFVSNKYSVFGTQYSSPQIIVQPTSQSNSYGGLVIFKVKAQHRVHNHECLMYQWFFNRVPIIGL</sequence>
<dbReference type="RefSeq" id="XP_009020187.1">
    <property type="nucleotide sequence ID" value="XM_009021939.1"/>
</dbReference>
<dbReference type="EMBL" id="AMQM01004926">
    <property type="status" value="NOT_ANNOTATED_CDS"/>
    <property type="molecule type" value="Genomic_DNA"/>
</dbReference>
<dbReference type="KEGG" id="hro:HELRODRAFT_174490"/>
<evidence type="ECO:0000313" key="2">
    <source>
        <dbReference type="EnsemblMetazoa" id="HelroP174490"/>
    </source>
</evidence>
<dbReference type="HOGENOM" id="CLU_2111474_0_0_1"/>
<reference evidence="3" key="1">
    <citation type="submission" date="2012-12" db="EMBL/GenBank/DDBJ databases">
        <authorList>
            <person name="Hellsten U."/>
            <person name="Grimwood J."/>
            <person name="Chapman J.A."/>
            <person name="Shapiro H."/>
            <person name="Aerts A."/>
            <person name="Otillar R.P."/>
            <person name="Terry A.Y."/>
            <person name="Boore J.L."/>
            <person name="Simakov O."/>
            <person name="Marletaz F."/>
            <person name="Cho S.-J."/>
            <person name="Edsinger-Gonzales E."/>
            <person name="Havlak P."/>
            <person name="Kuo D.-H."/>
            <person name="Larsson T."/>
            <person name="Lv J."/>
            <person name="Arendt D."/>
            <person name="Savage R."/>
            <person name="Osoegawa K."/>
            <person name="de Jong P."/>
            <person name="Lindberg D.R."/>
            <person name="Seaver E.C."/>
            <person name="Weisblat D.A."/>
            <person name="Putnam N.H."/>
            <person name="Grigoriev I.V."/>
            <person name="Rokhsar D.S."/>
        </authorList>
    </citation>
    <scope>NUCLEOTIDE SEQUENCE</scope>
</reference>
<dbReference type="Proteomes" id="UP000015101">
    <property type="component" value="Unassembled WGS sequence"/>
</dbReference>
<proteinExistence type="predicted"/>
<reference evidence="1 3" key="2">
    <citation type="journal article" date="2013" name="Nature">
        <title>Insights into bilaterian evolution from three spiralian genomes.</title>
        <authorList>
            <person name="Simakov O."/>
            <person name="Marletaz F."/>
            <person name="Cho S.J."/>
            <person name="Edsinger-Gonzales E."/>
            <person name="Havlak P."/>
            <person name="Hellsten U."/>
            <person name="Kuo D.H."/>
            <person name="Larsson T."/>
            <person name="Lv J."/>
            <person name="Arendt D."/>
            <person name="Savage R."/>
            <person name="Osoegawa K."/>
            <person name="de Jong P."/>
            <person name="Grimwood J."/>
            <person name="Chapman J.A."/>
            <person name="Shapiro H."/>
            <person name="Aerts A."/>
            <person name="Otillar R.P."/>
            <person name="Terry A.Y."/>
            <person name="Boore J.L."/>
            <person name="Grigoriev I.V."/>
            <person name="Lindberg D.R."/>
            <person name="Seaver E.C."/>
            <person name="Weisblat D.A."/>
            <person name="Putnam N.H."/>
            <person name="Rokhsar D.S."/>
        </authorList>
    </citation>
    <scope>NUCLEOTIDE SEQUENCE</scope>
</reference>
<dbReference type="GeneID" id="20205015"/>
<dbReference type="AlphaFoldDB" id="T1F866"/>
<keyword evidence="3" id="KW-1185">Reference proteome</keyword>
<dbReference type="EMBL" id="KB096743">
    <property type="protein sequence ID" value="ESO01533.1"/>
    <property type="molecule type" value="Genomic_DNA"/>
</dbReference>
<dbReference type="EnsemblMetazoa" id="HelroT174490">
    <property type="protein sequence ID" value="HelroP174490"/>
    <property type="gene ID" value="HelroG174490"/>
</dbReference>
<name>T1F866_HELRO</name>
<evidence type="ECO:0000313" key="3">
    <source>
        <dbReference type="Proteomes" id="UP000015101"/>
    </source>
</evidence>
<gene>
    <name evidence="2" type="primary">20205015</name>
    <name evidence="1" type="ORF">HELRODRAFT_174490</name>
</gene>
<protein>
    <submittedName>
        <fullName evidence="1 2">Uncharacterized protein</fullName>
    </submittedName>
</protein>